<gene>
    <name evidence="3" type="ORF">COLO4_09542</name>
</gene>
<sequence>MTTKMTTVSSLHHFAFGCLESKALMFHVMKQLCQAYFVEAKWYHESYVPTVEEYLANAMVSAGYIMVTITSLVGMGDIVTKDTFDWASSNPKIVTAASLIARLMDDMVSHKFEQERGHVASAIECYVKQHGVSEEKASNEFKKQVENAWKDINEELIIRPTAGVPMPVLTRILNLARVMDFLYKEGDGYTHVGQAAKAGITSLLIDPIPI</sequence>
<keyword evidence="1" id="KW-0479">Metal-binding</keyword>
<dbReference type="OrthoDB" id="985676at2759"/>
<name>A0A1R3KBT9_9ROSI</name>
<dbReference type="Gene3D" id="1.10.600.10">
    <property type="entry name" value="Farnesyl Diphosphate Synthase"/>
    <property type="match status" value="1"/>
</dbReference>
<accession>A0A1R3KBT9</accession>
<dbReference type="Pfam" id="PF03936">
    <property type="entry name" value="Terpene_synth_C"/>
    <property type="match status" value="1"/>
</dbReference>
<dbReference type="GO" id="GO:0010333">
    <property type="term" value="F:terpene synthase activity"/>
    <property type="evidence" value="ECO:0007669"/>
    <property type="project" value="InterPro"/>
</dbReference>
<evidence type="ECO:0000259" key="2">
    <source>
        <dbReference type="Pfam" id="PF03936"/>
    </source>
</evidence>
<keyword evidence="4" id="KW-1185">Reference proteome</keyword>
<feature type="domain" description="Terpene synthase metal-binding" evidence="2">
    <location>
        <begin position="27"/>
        <end position="151"/>
    </location>
</feature>
<dbReference type="InterPro" id="IPR008949">
    <property type="entry name" value="Isoprenoid_synthase_dom_sf"/>
</dbReference>
<dbReference type="GO" id="GO:0000287">
    <property type="term" value="F:magnesium ion binding"/>
    <property type="evidence" value="ECO:0007669"/>
    <property type="project" value="InterPro"/>
</dbReference>
<evidence type="ECO:0000256" key="1">
    <source>
        <dbReference type="ARBA" id="ARBA00022723"/>
    </source>
</evidence>
<dbReference type="InterPro" id="IPR050148">
    <property type="entry name" value="Terpene_synthase-like"/>
</dbReference>
<dbReference type="AlphaFoldDB" id="A0A1R3KBT9"/>
<proteinExistence type="predicted"/>
<dbReference type="Proteomes" id="UP000187203">
    <property type="component" value="Unassembled WGS sequence"/>
</dbReference>
<dbReference type="PANTHER" id="PTHR31225">
    <property type="entry name" value="OS04G0344100 PROTEIN-RELATED"/>
    <property type="match status" value="1"/>
</dbReference>
<protein>
    <recommendedName>
        <fullName evidence="2">Terpene synthase metal-binding domain-containing protein</fullName>
    </recommendedName>
</protein>
<evidence type="ECO:0000313" key="4">
    <source>
        <dbReference type="Proteomes" id="UP000187203"/>
    </source>
</evidence>
<dbReference type="EMBL" id="AWUE01014245">
    <property type="protein sequence ID" value="OMP04543.1"/>
    <property type="molecule type" value="Genomic_DNA"/>
</dbReference>
<dbReference type="STRING" id="93759.A0A1R3KBT9"/>
<organism evidence="3 4">
    <name type="scientific">Corchorus olitorius</name>
    <dbReference type="NCBI Taxonomy" id="93759"/>
    <lineage>
        <taxon>Eukaryota</taxon>
        <taxon>Viridiplantae</taxon>
        <taxon>Streptophyta</taxon>
        <taxon>Embryophyta</taxon>
        <taxon>Tracheophyta</taxon>
        <taxon>Spermatophyta</taxon>
        <taxon>Magnoliopsida</taxon>
        <taxon>eudicotyledons</taxon>
        <taxon>Gunneridae</taxon>
        <taxon>Pentapetalae</taxon>
        <taxon>rosids</taxon>
        <taxon>malvids</taxon>
        <taxon>Malvales</taxon>
        <taxon>Malvaceae</taxon>
        <taxon>Grewioideae</taxon>
        <taxon>Apeibeae</taxon>
        <taxon>Corchorus</taxon>
    </lineage>
</organism>
<dbReference type="SUPFAM" id="SSF48576">
    <property type="entry name" value="Terpenoid synthases"/>
    <property type="match status" value="1"/>
</dbReference>
<evidence type="ECO:0000313" key="3">
    <source>
        <dbReference type="EMBL" id="OMP04543.1"/>
    </source>
</evidence>
<dbReference type="GO" id="GO:0016114">
    <property type="term" value="P:terpenoid biosynthetic process"/>
    <property type="evidence" value="ECO:0007669"/>
    <property type="project" value="InterPro"/>
</dbReference>
<dbReference type="PANTHER" id="PTHR31225:SF240">
    <property type="entry name" value="(+)-DELTA-CADINENE SYNTHASE"/>
    <property type="match status" value="1"/>
</dbReference>
<comment type="caution">
    <text evidence="3">The sequence shown here is derived from an EMBL/GenBank/DDBJ whole genome shotgun (WGS) entry which is preliminary data.</text>
</comment>
<dbReference type="PROSITE" id="PS51257">
    <property type="entry name" value="PROKAR_LIPOPROTEIN"/>
    <property type="match status" value="1"/>
</dbReference>
<dbReference type="InterPro" id="IPR005630">
    <property type="entry name" value="Terpene_synthase_metal-bd"/>
</dbReference>
<reference evidence="4" key="1">
    <citation type="submission" date="2013-09" db="EMBL/GenBank/DDBJ databases">
        <title>Corchorus olitorius genome sequencing.</title>
        <authorList>
            <person name="Alam M."/>
            <person name="Haque M.S."/>
            <person name="Islam M.S."/>
            <person name="Emdad E.M."/>
            <person name="Islam M.M."/>
            <person name="Ahmed B."/>
            <person name="Halim A."/>
            <person name="Hossen Q.M.M."/>
            <person name="Hossain M.Z."/>
            <person name="Ahmed R."/>
            <person name="Khan M.M."/>
            <person name="Islam R."/>
            <person name="Rashid M.M."/>
            <person name="Khan S.A."/>
            <person name="Rahman M.S."/>
            <person name="Alam M."/>
            <person name="Yahiya A.S."/>
            <person name="Khan M.S."/>
            <person name="Azam M.S."/>
            <person name="Haque T."/>
            <person name="Lashkar M.Z.H."/>
            <person name="Akhand A.I."/>
            <person name="Morshed G."/>
            <person name="Roy S."/>
            <person name="Uddin K.S."/>
            <person name="Rabeya T."/>
            <person name="Hossain A.S."/>
            <person name="Chowdhury A."/>
            <person name="Snigdha A.R."/>
            <person name="Mortoza M.S."/>
            <person name="Matin S.A."/>
            <person name="Hoque S.M.E."/>
            <person name="Islam M.K."/>
            <person name="Roy D.K."/>
            <person name="Haider R."/>
            <person name="Moosa M.M."/>
            <person name="Elias S.M."/>
            <person name="Hasan A.M."/>
            <person name="Jahan S."/>
            <person name="Shafiuddin M."/>
            <person name="Mahmood N."/>
            <person name="Shommy N.S."/>
        </authorList>
    </citation>
    <scope>NUCLEOTIDE SEQUENCE [LARGE SCALE GENOMIC DNA]</scope>
    <source>
        <strain evidence="4">cv. O-4</strain>
    </source>
</reference>